<evidence type="ECO:0000313" key="1">
    <source>
        <dbReference type="EMBL" id="UQA94470.1"/>
    </source>
</evidence>
<gene>
    <name evidence="1" type="ORF">K9S39_23735</name>
</gene>
<proteinExistence type="predicted"/>
<keyword evidence="2" id="KW-1185">Reference proteome</keyword>
<sequence length="144" mass="15273">MNTAPHMARTRLLPMAGALLIGGLLISGCGASERDAVTRWPGVEHNPQAVTADQFGAAWPLKPEKGTVACLAVSNSGYAITFTTPDGKAYALNEVAEDDKGYPSAETIKNSSGKMWRLRSYGLQVCSVDEYKRDGASASPRPTS</sequence>
<reference evidence="1" key="1">
    <citation type="submission" date="2021-10" db="EMBL/GenBank/DDBJ databases">
        <title>Streptomyces nigrumlapis sp.nov.,an antimicrobial producing actinobacterium isolated from Black Gobi rocks.</title>
        <authorList>
            <person name="Wen Y."/>
            <person name="Zhang W."/>
            <person name="Liu X.G."/>
        </authorList>
    </citation>
    <scope>NUCLEOTIDE SEQUENCE</scope>
    <source>
        <strain evidence="1">ST13-2-2</strain>
    </source>
</reference>
<dbReference type="EMBL" id="CP086322">
    <property type="protein sequence ID" value="UQA94470.1"/>
    <property type="molecule type" value="Genomic_DNA"/>
</dbReference>
<evidence type="ECO:0008006" key="3">
    <source>
        <dbReference type="Google" id="ProtNLM"/>
    </source>
</evidence>
<organism evidence="1 2">
    <name type="scientific">Streptomyces halobius</name>
    <dbReference type="NCBI Taxonomy" id="2879846"/>
    <lineage>
        <taxon>Bacteria</taxon>
        <taxon>Bacillati</taxon>
        <taxon>Actinomycetota</taxon>
        <taxon>Actinomycetes</taxon>
        <taxon>Kitasatosporales</taxon>
        <taxon>Streptomycetaceae</taxon>
        <taxon>Streptomyces</taxon>
    </lineage>
</organism>
<evidence type="ECO:0000313" key="2">
    <source>
        <dbReference type="Proteomes" id="UP000830115"/>
    </source>
</evidence>
<name>A0ABY4M9T7_9ACTN</name>
<protein>
    <recommendedName>
        <fullName evidence="3">Lipoprotein</fullName>
    </recommendedName>
</protein>
<dbReference type="RefSeq" id="WP_248865340.1">
    <property type="nucleotide sequence ID" value="NZ_CP086322.1"/>
</dbReference>
<accession>A0ABY4M9T7</accession>
<dbReference type="Proteomes" id="UP000830115">
    <property type="component" value="Chromosome"/>
</dbReference>